<organism evidence="2 3">
    <name type="scientific">Paenibacillus harenae</name>
    <dbReference type="NCBI Taxonomy" id="306543"/>
    <lineage>
        <taxon>Bacteria</taxon>
        <taxon>Bacillati</taxon>
        <taxon>Bacillota</taxon>
        <taxon>Bacilli</taxon>
        <taxon>Bacillales</taxon>
        <taxon>Paenibacillaceae</taxon>
        <taxon>Paenibacillus</taxon>
    </lineage>
</organism>
<feature type="domain" description="HTH araC/xylS-type" evidence="1">
    <location>
        <begin position="34"/>
        <end position="58"/>
    </location>
</feature>
<dbReference type="Proteomes" id="UP001229346">
    <property type="component" value="Unassembled WGS sequence"/>
</dbReference>
<gene>
    <name evidence="2" type="ORF">J2T15_001665</name>
</gene>
<protein>
    <recommendedName>
        <fullName evidence="1">HTH araC/xylS-type domain-containing protein</fullName>
    </recommendedName>
</protein>
<accession>A0ABT9TXY5</accession>
<evidence type="ECO:0000313" key="3">
    <source>
        <dbReference type="Proteomes" id="UP001229346"/>
    </source>
</evidence>
<proteinExistence type="predicted"/>
<keyword evidence="3" id="KW-1185">Reference proteome</keyword>
<dbReference type="Gene3D" id="1.10.10.60">
    <property type="entry name" value="Homeodomain-like"/>
    <property type="match status" value="1"/>
</dbReference>
<dbReference type="EMBL" id="JAUSSU010000003">
    <property type="protein sequence ID" value="MDQ0112230.1"/>
    <property type="molecule type" value="Genomic_DNA"/>
</dbReference>
<evidence type="ECO:0000313" key="2">
    <source>
        <dbReference type="EMBL" id="MDQ0112230.1"/>
    </source>
</evidence>
<dbReference type="PROSITE" id="PS01124">
    <property type="entry name" value="HTH_ARAC_FAMILY_2"/>
    <property type="match status" value="1"/>
</dbReference>
<name>A0ABT9TXY5_PAEHA</name>
<dbReference type="InterPro" id="IPR018060">
    <property type="entry name" value="HTH_AraC"/>
</dbReference>
<reference evidence="2 3" key="1">
    <citation type="submission" date="2023-07" db="EMBL/GenBank/DDBJ databases">
        <title>Sorghum-associated microbial communities from plants grown in Nebraska, USA.</title>
        <authorList>
            <person name="Schachtman D."/>
        </authorList>
    </citation>
    <scope>NUCLEOTIDE SEQUENCE [LARGE SCALE GENOMIC DNA]</scope>
    <source>
        <strain evidence="2 3">CC482</strain>
    </source>
</reference>
<comment type="caution">
    <text evidence="2">The sequence shown here is derived from an EMBL/GenBank/DDBJ whole genome shotgun (WGS) entry which is preliminary data.</text>
</comment>
<sequence length="58" mass="7052">MGWLYFPVDWIEHKAHADYDLWFVEAGTRKFRLLGYPDPFTFSKAFKKYYNVPPSKFE</sequence>
<dbReference type="RefSeq" id="WP_307202903.1">
    <property type="nucleotide sequence ID" value="NZ_JAUSSU010000003.1"/>
</dbReference>
<evidence type="ECO:0000259" key="1">
    <source>
        <dbReference type="PROSITE" id="PS01124"/>
    </source>
</evidence>